<keyword evidence="2" id="KW-1185">Reference proteome</keyword>
<dbReference type="HOGENOM" id="CLU_869067_0_0_1"/>
<dbReference type="Proteomes" id="UP000030651">
    <property type="component" value="Unassembled WGS sequence"/>
</dbReference>
<evidence type="ECO:0000313" key="2">
    <source>
        <dbReference type="Proteomes" id="UP000030651"/>
    </source>
</evidence>
<dbReference type="RefSeq" id="XP_007838040.1">
    <property type="nucleotide sequence ID" value="XM_007839849.1"/>
</dbReference>
<organism evidence="1 2">
    <name type="scientific">Pestalotiopsis fici (strain W106-1 / CGMCC3.15140)</name>
    <dbReference type="NCBI Taxonomy" id="1229662"/>
    <lineage>
        <taxon>Eukaryota</taxon>
        <taxon>Fungi</taxon>
        <taxon>Dikarya</taxon>
        <taxon>Ascomycota</taxon>
        <taxon>Pezizomycotina</taxon>
        <taxon>Sordariomycetes</taxon>
        <taxon>Xylariomycetidae</taxon>
        <taxon>Amphisphaeriales</taxon>
        <taxon>Sporocadaceae</taxon>
        <taxon>Pestalotiopsis</taxon>
    </lineage>
</organism>
<dbReference type="GeneID" id="19276281"/>
<dbReference type="OMA" id="WANYIAT"/>
<sequence length="320" mass="35109">MRLSTYFPLLQLAAISDGRVTAPRPRLQARDIPGAVPANGIQARQFDCTGLINAEAITSIYAQLPPKTALAFMSGSVVGTVSGFGARGVCKMVIGGQDSAEERCTGLGQGIGSLIFLITGGVLIWASRPRVATVVQDFAGAELPRRASRDEGFATVMRDLLLQRGLEFDNVNAAPLQARDSVQGQTIEILGLRDPETGIAMDHIHHIRDDGRSWARMTPSVGPGSAIAAKRHLGPGFKISYKYSKFNEKSTMKFEEADLQAVGQTFGADWEKRVNEHDDFSRYFGQAKFGDDYTLRFEIIPEEDQYNDDYEKVEQCGIWD</sequence>
<dbReference type="OrthoDB" id="4779530at2759"/>
<dbReference type="EMBL" id="KI912116">
    <property type="protein sequence ID" value="ETS77394.1"/>
    <property type="molecule type" value="Genomic_DNA"/>
</dbReference>
<dbReference type="AlphaFoldDB" id="W3WUC0"/>
<dbReference type="KEGG" id="pfy:PFICI_11268"/>
<reference evidence="2" key="1">
    <citation type="journal article" date="2015" name="BMC Genomics">
        <title>Genomic and transcriptomic analysis of the endophytic fungus Pestalotiopsis fici reveals its lifestyle and high potential for synthesis of natural products.</title>
        <authorList>
            <person name="Wang X."/>
            <person name="Zhang X."/>
            <person name="Liu L."/>
            <person name="Xiang M."/>
            <person name="Wang W."/>
            <person name="Sun X."/>
            <person name="Che Y."/>
            <person name="Guo L."/>
            <person name="Liu G."/>
            <person name="Guo L."/>
            <person name="Wang C."/>
            <person name="Yin W.B."/>
            <person name="Stadler M."/>
            <person name="Zhang X."/>
            <person name="Liu X."/>
        </authorList>
    </citation>
    <scope>NUCLEOTIDE SEQUENCE [LARGE SCALE GENOMIC DNA]</scope>
    <source>
        <strain evidence="2">W106-1 / CGMCC3.15140</strain>
    </source>
</reference>
<dbReference type="InParanoid" id="W3WUC0"/>
<proteinExistence type="predicted"/>
<protein>
    <submittedName>
        <fullName evidence="1">Uncharacterized protein</fullName>
    </submittedName>
</protein>
<evidence type="ECO:0000313" key="1">
    <source>
        <dbReference type="EMBL" id="ETS77394.1"/>
    </source>
</evidence>
<gene>
    <name evidence="1" type="ORF">PFICI_11268</name>
</gene>
<name>W3WUC0_PESFW</name>
<accession>W3WUC0</accession>